<evidence type="ECO:0000313" key="1">
    <source>
        <dbReference type="EMBL" id="KKL52915.1"/>
    </source>
</evidence>
<dbReference type="AlphaFoldDB" id="A0A0F9F6P6"/>
<dbReference type="EMBL" id="LAZR01031721">
    <property type="protein sequence ID" value="KKL52915.1"/>
    <property type="molecule type" value="Genomic_DNA"/>
</dbReference>
<organism evidence="1">
    <name type="scientific">marine sediment metagenome</name>
    <dbReference type="NCBI Taxonomy" id="412755"/>
    <lineage>
        <taxon>unclassified sequences</taxon>
        <taxon>metagenomes</taxon>
        <taxon>ecological metagenomes</taxon>
    </lineage>
</organism>
<comment type="caution">
    <text evidence="1">The sequence shown here is derived from an EMBL/GenBank/DDBJ whole genome shotgun (WGS) entry which is preliminary data.</text>
</comment>
<feature type="non-terminal residue" evidence="1">
    <location>
        <position position="76"/>
    </location>
</feature>
<reference evidence="1" key="1">
    <citation type="journal article" date="2015" name="Nature">
        <title>Complex archaea that bridge the gap between prokaryotes and eukaryotes.</title>
        <authorList>
            <person name="Spang A."/>
            <person name="Saw J.H."/>
            <person name="Jorgensen S.L."/>
            <person name="Zaremba-Niedzwiedzka K."/>
            <person name="Martijn J."/>
            <person name="Lind A.E."/>
            <person name="van Eijk R."/>
            <person name="Schleper C."/>
            <person name="Guy L."/>
            <person name="Ettema T.J."/>
        </authorList>
    </citation>
    <scope>NUCLEOTIDE SEQUENCE</scope>
</reference>
<sequence length="76" mass="7923">MPLRIPNASSPTEIRQAFQRAEARATVLRDGASGEILVGAGVGSDPTWETELTALTLLTIDNITIDAATIISDTGA</sequence>
<protein>
    <submittedName>
        <fullName evidence="1">Uncharacterized protein</fullName>
    </submittedName>
</protein>
<proteinExistence type="predicted"/>
<accession>A0A0F9F6P6</accession>
<name>A0A0F9F6P6_9ZZZZ</name>
<gene>
    <name evidence="1" type="ORF">LCGC14_2280670</name>
</gene>